<protein>
    <submittedName>
        <fullName evidence="1">Uncharacterized protein</fullName>
    </submittedName>
</protein>
<evidence type="ECO:0000313" key="2">
    <source>
        <dbReference type="Proteomes" id="UP000251647"/>
    </source>
</evidence>
<reference evidence="1 2" key="1">
    <citation type="submission" date="2018-06" db="EMBL/GenBank/DDBJ databases">
        <authorList>
            <consortium name="Pathogen Informatics"/>
            <person name="Doyle S."/>
        </authorList>
    </citation>
    <scope>NUCLEOTIDE SEQUENCE [LARGE SCALE GENOMIC DNA]</scope>
    <source>
        <strain evidence="1 2">NCTC11647</strain>
    </source>
</reference>
<proteinExistence type="predicted"/>
<organism evidence="1 2">
    <name type="scientific">Photobacterium damselae</name>
    <dbReference type="NCBI Taxonomy" id="38293"/>
    <lineage>
        <taxon>Bacteria</taxon>
        <taxon>Pseudomonadati</taxon>
        <taxon>Pseudomonadota</taxon>
        <taxon>Gammaproteobacteria</taxon>
        <taxon>Vibrionales</taxon>
        <taxon>Vibrionaceae</taxon>
        <taxon>Photobacterium</taxon>
    </lineage>
</organism>
<accession>A0A2X1XUZ9</accession>
<evidence type="ECO:0000313" key="1">
    <source>
        <dbReference type="EMBL" id="SPY45212.1"/>
    </source>
</evidence>
<gene>
    <name evidence="1" type="ORF">NCTC11647_03996</name>
</gene>
<sequence length="53" mass="6094">MPAFKITYRHDGQAVFEETVFTKTLKAGFCRKVLLAKFQIQLCSERIKALPYG</sequence>
<dbReference type="Proteomes" id="UP000251647">
    <property type="component" value="Unassembled WGS sequence"/>
</dbReference>
<dbReference type="AlphaFoldDB" id="A0A2X1XUZ9"/>
<name>A0A2X1XUZ9_PHODM</name>
<dbReference type="EMBL" id="UATL01000006">
    <property type="protein sequence ID" value="SPY45212.1"/>
    <property type="molecule type" value="Genomic_DNA"/>
</dbReference>